<name>A0A9D4YHG2_PEA</name>
<sequence>MGRVADELNIDLVVSTGDNFYDDGLTWINDPAFQYSFSDIYTVDSLQKQWYNGFTWNVCGVLSLQTRSGMVLQYHCSRPFAT</sequence>
<keyword evidence="2" id="KW-0378">Hydrolase</keyword>
<keyword evidence="1" id="KW-0732">Signal</keyword>
<comment type="caution">
    <text evidence="3">The sequence shown here is derived from an EMBL/GenBank/DDBJ whole genome shotgun (WGS) entry which is preliminary data.</text>
</comment>
<dbReference type="Proteomes" id="UP001058974">
    <property type="component" value="Chromosome 2"/>
</dbReference>
<dbReference type="Gramene" id="Psat02G0290600-T1">
    <property type="protein sequence ID" value="KAI5436576.1"/>
    <property type="gene ID" value="KIW84_022906"/>
</dbReference>
<organism evidence="3 4">
    <name type="scientific">Pisum sativum</name>
    <name type="common">Garden pea</name>
    <name type="synonym">Lathyrus oleraceus</name>
    <dbReference type="NCBI Taxonomy" id="3888"/>
    <lineage>
        <taxon>Eukaryota</taxon>
        <taxon>Viridiplantae</taxon>
        <taxon>Streptophyta</taxon>
        <taxon>Embryophyta</taxon>
        <taxon>Tracheophyta</taxon>
        <taxon>Spermatophyta</taxon>
        <taxon>Magnoliopsida</taxon>
        <taxon>eudicotyledons</taxon>
        <taxon>Gunneridae</taxon>
        <taxon>Pentapetalae</taxon>
        <taxon>rosids</taxon>
        <taxon>fabids</taxon>
        <taxon>Fabales</taxon>
        <taxon>Fabaceae</taxon>
        <taxon>Papilionoideae</taxon>
        <taxon>50 kb inversion clade</taxon>
        <taxon>NPAAA clade</taxon>
        <taxon>Hologalegina</taxon>
        <taxon>IRL clade</taxon>
        <taxon>Fabeae</taxon>
        <taxon>Lathyrus</taxon>
    </lineage>
</organism>
<evidence type="ECO:0000256" key="2">
    <source>
        <dbReference type="ARBA" id="ARBA00022801"/>
    </source>
</evidence>
<evidence type="ECO:0000313" key="3">
    <source>
        <dbReference type="EMBL" id="KAI5436576.1"/>
    </source>
</evidence>
<proteinExistence type="predicted"/>
<dbReference type="GO" id="GO:0016787">
    <property type="term" value="F:hydrolase activity"/>
    <property type="evidence" value="ECO:0007669"/>
    <property type="project" value="UniProtKB-KW"/>
</dbReference>
<dbReference type="InterPro" id="IPR051558">
    <property type="entry name" value="Metallophosphoesterase_PAP"/>
</dbReference>
<evidence type="ECO:0000256" key="1">
    <source>
        <dbReference type="ARBA" id="ARBA00022729"/>
    </source>
</evidence>
<evidence type="ECO:0000313" key="4">
    <source>
        <dbReference type="Proteomes" id="UP001058974"/>
    </source>
</evidence>
<dbReference type="PANTHER" id="PTHR10161:SF36">
    <property type="entry name" value="PURPLE ACID PHOSPHATASE 3"/>
    <property type="match status" value="1"/>
</dbReference>
<dbReference type="PANTHER" id="PTHR10161">
    <property type="entry name" value="TARTRATE-RESISTANT ACID PHOSPHATASE TYPE 5"/>
    <property type="match status" value="1"/>
</dbReference>
<protein>
    <submittedName>
        <fullName evidence="3">Purple acid phosphatase 7</fullName>
    </submittedName>
</protein>
<gene>
    <name evidence="3" type="ORF">KIW84_022906</name>
</gene>
<dbReference type="SUPFAM" id="SSF56300">
    <property type="entry name" value="Metallo-dependent phosphatases"/>
    <property type="match status" value="1"/>
</dbReference>
<dbReference type="InterPro" id="IPR029052">
    <property type="entry name" value="Metallo-depent_PP-like"/>
</dbReference>
<dbReference type="AlphaFoldDB" id="A0A9D4YHG2"/>
<dbReference type="Gene3D" id="3.60.21.10">
    <property type="match status" value="1"/>
</dbReference>
<accession>A0A9D4YHG2</accession>
<dbReference type="EMBL" id="JAMSHJ010000002">
    <property type="protein sequence ID" value="KAI5436576.1"/>
    <property type="molecule type" value="Genomic_DNA"/>
</dbReference>
<keyword evidence="4" id="KW-1185">Reference proteome</keyword>
<reference evidence="3 4" key="1">
    <citation type="journal article" date="2022" name="Nat. Genet.">
        <title>Improved pea reference genome and pan-genome highlight genomic features and evolutionary characteristics.</title>
        <authorList>
            <person name="Yang T."/>
            <person name="Liu R."/>
            <person name="Luo Y."/>
            <person name="Hu S."/>
            <person name="Wang D."/>
            <person name="Wang C."/>
            <person name="Pandey M.K."/>
            <person name="Ge S."/>
            <person name="Xu Q."/>
            <person name="Li N."/>
            <person name="Li G."/>
            <person name="Huang Y."/>
            <person name="Saxena R.K."/>
            <person name="Ji Y."/>
            <person name="Li M."/>
            <person name="Yan X."/>
            <person name="He Y."/>
            <person name="Liu Y."/>
            <person name="Wang X."/>
            <person name="Xiang C."/>
            <person name="Varshney R.K."/>
            <person name="Ding H."/>
            <person name="Gao S."/>
            <person name="Zong X."/>
        </authorList>
    </citation>
    <scope>NUCLEOTIDE SEQUENCE [LARGE SCALE GENOMIC DNA]</scope>
    <source>
        <strain evidence="3 4">cv. Zhongwan 6</strain>
    </source>
</reference>